<evidence type="ECO:0000256" key="2">
    <source>
        <dbReference type="ARBA" id="ARBA00022505"/>
    </source>
</evidence>
<dbReference type="GO" id="GO:0009061">
    <property type="term" value="P:anaerobic respiration"/>
    <property type="evidence" value="ECO:0007669"/>
    <property type="project" value="TreeGrafter"/>
</dbReference>
<reference evidence="6" key="1">
    <citation type="journal article" date="2014" name="Front. Microbiol.">
        <title>High frequency of phylogenetically diverse reductive dehalogenase-homologous genes in deep subseafloor sedimentary metagenomes.</title>
        <authorList>
            <person name="Kawai M."/>
            <person name="Futagami T."/>
            <person name="Toyoda A."/>
            <person name="Takaki Y."/>
            <person name="Nishi S."/>
            <person name="Hori S."/>
            <person name="Arai W."/>
            <person name="Tsubouchi T."/>
            <person name="Morono Y."/>
            <person name="Uchiyama I."/>
            <person name="Ito T."/>
            <person name="Fujiyama A."/>
            <person name="Inagaki F."/>
            <person name="Takami H."/>
        </authorList>
    </citation>
    <scope>NUCLEOTIDE SEQUENCE</scope>
    <source>
        <strain evidence="6">Expedition CK06-06</strain>
    </source>
</reference>
<dbReference type="GO" id="GO:0030151">
    <property type="term" value="F:molybdenum ion binding"/>
    <property type="evidence" value="ECO:0007669"/>
    <property type="project" value="TreeGrafter"/>
</dbReference>
<dbReference type="InterPro" id="IPR049032">
    <property type="entry name" value="AhtL-like_N"/>
</dbReference>
<comment type="cofactor">
    <cofactor evidence="1">
        <name>Mo-bis(molybdopterin guanine dinucleotide)</name>
        <dbReference type="ChEBI" id="CHEBI:60539"/>
    </cofactor>
</comment>
<accession>X1TNS7</accession>
<dbReference type="GO" id="GO:0009055">
    <property type="term" value="F:electron transfer activity"/>
    <property type="evidence" value="ECO:0007669"/>
    <property type="project" value="TreeGrafter"/>
</dbReference>
<evidence type="ECO:0000259" key="4">
    <source>
        <dbReference type="Pfam" id="PF00384"/>
    </source>
</evidence>
<keyword evidence="3" id="KW-0560">Oxidoreductase</keyword>
<name>X1TNS7_9ZZZZ</name>
<evidence type="ECO:0000256" key="3">
    <source>
        <dbReference type="ARBA" id="ARBA00023002"/>
    </source>
</evidence>
<feature type="domain" description="Molybdopterin oxidoreductase" evidence="4">
    <location>
        <begin position="74"/>
        <end position="129"/>
    </location>
</feature>
<evidence type="ECO:0000256" key="1">
    <source>
        <dbReference type="ARBA" id="ARBA00001942"/>
    </source>
</evidence>
<feature type="domain" description="Pyrogallol hydroxytransferase large subunit-like N-terminal" evidence="5">
    <location>
        <begin position="14"/>
        <end position="68"/>
    </location>
</feature>
<organism evidence="6">
    <name type="scientific">marine sediment metagenome</name>
    <dbReference type="NCBI Taxonomy" id="412755"/>
    <lineage>
        <taxon>unclassified sequences</taxon>
        <taxon>metagenomes</taxon>
        <taxon>ecological metagenomes</taxon>
    </lineage>
</organism>
<dbReference type="PANTHER" id="PTHR43742:SF10">
    <property type="entry name" value="TRIMETHYLAMINE-N-OXIDE REDUCTASE 2"/>
    <property type="match status" value="1"/>
</dbReference>
<dbReference type="GO" id="GO:0016491">
    <property type="term" value="F:oxidoreductase activity"/>
    <property type="evidence" value="ECO:0007669"/>
    <property type="project" value="UniProtKB-KW"/>
</dbReference>
<dbReference type="InterPro" id="IPR006656">
    <property type="entry name" value="Mopterin_OxRdtase"/>
</dbReference>
<dbReference type="SUPFAM" id="SSF53706">
    <property type="entry name" value="Formate dehydrogenase/DMSO reductase, domains 1-3"/>
    <property type="match status" value="1"/>
</dbReference>
<keyword evidence="2" id="KW-0500">Molybdenum</keyword>
<comment type="caution">
    <text evidence="6">The sequence shown here is derived from an EMBL/GenBank/DDBJ whole genome shotgun (WGS) entry which is preliminary data.</text>
</comment>
<protein>
    <submittedName>
        <fullName evidence="6">Uncharacterized protein</fullName>
    </submittedName>
</protein>
<feature type="non-terminal residue" evidence="6">
    <location>
        <position position="161"/>
    </location>
</feature>
<evidence type="ECO:0000313" key="6">
    <source>
        <dbReference type="EMBL" id="GAI89240.1"/>
    </source>
</evidence>
<dbReference type="AlphaFoldDB" id="X1TNS7"/>
<dbReference type="Pfam" id="PF00384">
    <property type="entry name" value="Molybdopterin"/>
    <property type="match status" value="1"/>
</dbReference>
<dbReference type="EMBL" id="BARW01022841">
    <property type="protein sequence ID" value="GAI89240.1"/>
    <property type="molecule type" value="Genomic_DNA"/>
</dbReference>
<dbReference type="GO" id="GO:0030288">
    <property type="term" value="C:outer membrane-bounded periplasmic space"/>
    <property type="evidence" value="ECO:0007669"/>
    <property type="project" value="TreeGrafter"/>
</dbReference>
<dbReference type="Gene3D" id="2.20.25.340">
    <property type="match status" value="1"/>
</dbReference>
<sequence>MEQTEKLTNSTSGGPVFVYVRDGKIIRMTPMDLDASDAPSWVIHARGRRFSPARKTTLSPYSFAWRSMVYSPKRLLHPLKRVDFDPDGERNCAKRGESGYERISWDEAADIVTSEIKRIKREYGPAAILSTPGSHHLWGNVGYRHSTYFRFMNLMGYTYAD</sequence>
<dbReference type="Gene3D" id="3.40.50.740">
    <property type="match status" value="1"/>
</dbReference>
<dbReference type="Pfam" id="PF21423">
    <property type="entry name" value="AhtL-like_1st"/>
    <property type="match status" value="1"/>
</dbReference>
<dbReference type="PANTHER" id="PTHR43742">
    <property type="entry name" value="TRIMETHYLAMINE-N-OXIDE REDUCTASE"/>
    <property type="match status" value="1"/>
</dbReference>
<dbReference type="InterPro" id="IPR050612">
    <property type="entry name" value="Prok_Mopterin_Oxidored"/>
</dbReference>
<evidence type="ECO:0000259" key="5">
    <source>
        <dbReference type="Pfam" id="PF21423"/>
    </source>
</evidence>
<proteinExistence type="predicted"/>
<gene>
    <name evidence="6" type="ORF">S12H4_38013</name>
</gene>